<comment type="caution">
    <text evidence="1">The sequence shown here is derived from an EMBL/GenBank/DDBJ whole genome shotgun (WGS) entry which is preliminary data.</text>
</comment>
<organism evidence="1 2">
    <name type="scientific">Reticulomyxa filosa</name>
    <dbReference type="NCBI Taxonomy" id="46433"/>
    <lineage>
        <taxon>Eukaryota</taxon>
        <taxon>Sar</taxon>
        <taxon>Rhizaria</taxon>
        <taxon>Retaria</taxon>
        <taxon>Foraminifera</taxon>
        <taxon>Monothalamids</taxon>
        <taxon>Reticulomyxidae</taxon>
        <taxon>Reticulomyxa</taxon>
    </lineage>
</organism>
<protein>
    <submittedName>
        <fullName evidence="1">Uncharacterized protein</fullName>
    </submittedName>
</protein>
<evidence type="ECO:0000313" key="2">
    <source>
        <dbReference type="Proteomes" id="UP000023152"/>
    </source>
</evidence>
<dbReference type="EMBL" id="ASPP01005322">
    <property type="protein sequence ID" value="ETO30761.1"/>
    <property type="molecule type" value="Genomic_DNA"/>
</dbReference>
<reference evidence="1 2" key="1">
    <citation type="journal article" date="2013" name="Curr. Biol.">
        <title>The Genome of the Foraminiferan Reticulomyxa filosa.</title>
        <authorList>
            <person name="Glockner G."/>
            <person name="Hulsmann N."/>
            <person name="Schleicher M."/>
            <person name="Noegel A.A."/>
            <person name="Eichinger L."/>
            <person name="Gallinger C."/>
            <person name="Pawlowski J."/>
            <person name="Sierra R."/>
            <person name="Euteneuer U."/>
            <person name="Pillet L."/>
            <person name="Moustafa A."/>
            <person name="Platzer M."/>
            <person name="Groth M."/>
            <person name="Szafranski K."/>
            <person name="Schliwa M."/>
        </authorList>
    </citation>
    <scope>NUCLEOTIDE SEQUENCE [LARGE SCALE GENOMIC DNA]</scope>
</reference>
<dbReference type="Proteomes" id="UP000023152">
    <property type="component" value="Unassembled WGS sequence"/>
</dbReference>
<name>X6NXP5_RETFI</name>
<accession>X6NXP5</accession>
<evidence type="ECO:0000313" key="1">
    <source>
        <dbReference type="EMBL" id="ETO30761.1"/>
    </source>
</evidence>
<gene>
    <name evidence="1" type="ORF">RFI_06358</name>
</gene>
<proteinExistence type="predicted"/>
<sequence length="436" mass="49487">MLGNYQYCFEIRKSLIFSILYEQAGFLVRNDQNVDTIHFYCVSSLSGYRSLSFFRVAGTTAWLPPPSQQGENIEILSPAKEIEMITLYPLSYTADPSFAIQEFNNNQMRKFTICRTITMDEMDEKKSSDGMASIVEVQSYYIDISFFGSSGNSLPKGYLIRKPSYDFDIYYANFNQLFVIALQGVNCEVLYFQKKKQVHTYRIETPTDTVVRFVSFFQTDITKTKIALLLEHRMSQDDSGMLQDNSGIVNTVQLQVHHASKTIASFELDNAFIANAMEINVHGSYAAIICERCNLFLVNLHNLAYNRCEAILTLRLDNSPKHNDLGSYQIVKWVTESILAVSTSGRLQFFVDTLCLPSVRQLLMSCCQGVAVVADLIAMICGPILHDTKYRLLAHDAEDTIRDVTCIDSFYHANKKKGLLLLGIKHKILCLSYTVE</sequence>
<dbReference type="AlphaFoldDB" id="X6NXP5"/>
<keyword evidence="2" id="KW-1185">Reference proteome</keyword>